<gene>
    <name evidence="3" type="ORF">ACFPO9_18385</name>
</gene>
<keyword evidence="4" id="KW-1185">Reference proteome</keyword>
<keyword evidence="1" id="KW-0732">Signal</keyword>
<sequence>MRQLTRTLATTVLALSGAFAYVHAAAAEPDGAPAPVKHVAWSKNANLYEVNIRQYTKEGTFKAFAAHLPRLKKMGVDILWLMPVQPIGEKNRKGTLGSYYAVRDYTAVNPEFGTLADFKALVKQAHGLGMKVLIDWVANHTAFDNRWTVEHKDWYLLNDKGEIFPVTYTEGAEPEYWTDVTGLDYRNKALWKGMTDAMAYWVRETDVDGFRCDVAGKVPTPFWNQARDALDRIKPVFMLAEADKPELQEHAFDMSYGWDTKDLFKDIAKGKKDAKALKDFLEHPPKAFPPGAYRMRFTSNHDENSWAGSDVELYGPAFKAMAVLAATLPGMPLIYGGQEAGLDKRIEFFEKDPINWNNYPYADFYASLLKLKHDNPALWNGQYGGGIEVMETGNDKVFAFLRKREGNAVKVSVNLSNAAQKFALPGGKQASLAAWDYRIEAPASSR</sequence>
<dbReference type="InterPro" id="IPR017853">
    <property type="entry name" value="GH"/>
</dbReference>
<evidence type="ECO:0000259" key="2">
    <source>
        <dbReference type="SMART" id="SM00642"/>
    </source>
</evidence>
<dbReference type="Gene3D" id="3.20.20.80">
    <property type="entry name" value="Glycosidases"/>
    <property type="match status" value="1"/>
</dbReference>
<dbReference type="Proteomes" id="UP001596086">
    <property type="component" value="Unassembled WGS sequence"/>
</dbReference>
<name>A0ABW0S3F5_9BURK</name>
<evidence type="ECO:0000256" key="1">
    <source>
        <dbReference type="SAM" id="SignalP"/>
    </source>
</evidence>
<dbReference type="SUPFAM" id="SSF51011">
    <property type="entry name" value="Glycosyl hydrolase domain"/>
    <property type="match status" value="1"/>
</dbReference>
<keyword evidence="3" id="KW-0378">Hydrolase</keyword>
<proteinExistence type="predicted"/>
<organism evidence="3 4">
    <name type="scientific">Massilia aerilata</name>
    <dbReference type="NCBI Taxonomy" id="453817"/>
    <lineage>
        <taxon>Bacteria</taxon>
        <taxon>Pseudomonadati</taxon>
        <taxon>Pseudomonadota</taxon>
        <taxon>Betaproteobacteria</taxon>
        <taxon>Burkholderiales</taxon>
        <taxon>Oxalobacteraceae</taxon>
        <taxon>Telluria group</taxon>
        <taxon>Massilia</taxon>
    </lineage>
</organism>
<feature type="signal peptide" evidence="1">
    <location>
        <begin position="1"/>
        <end position="24"/>
    </location>
</feature>
<feature type="chain" id="PRO_5046124846" evidence="1">
    <location>
        <begin position="25"/>
        <end position="446"/>
    </location>
</feature>
<evidence type="ECO:0000313" key="4">
    <source>
        <dbReference type="Proteomes" id="UP001596086"/>
    </source>
</evidence>
<feature type="domain" description="Glycosyl hydrolase family 13 catalytic" evidence="2">
    <location>
        <begin position="19"/>
        <end position="372"/>
    </location>
</feature>
<dbReference type="PANTHER" id="PTHR47786:SF2">
    <property type="entry name" value="GLYCOSYL HYDROLASE FAMILY 13 CATALYTIC DOMAIN-CONTAINING PROTEIN"/>
    <property type="match status" value="1"/>
</dbReference>
<dbReference type="CDD" id="cd11313">
    <property type="entry name" value="AmyAc_arch_bac_AmyA"/>
    <property type="match status" value="1"/>
</dbReference>
<dbReference type="InterPro" id="IPR006047">
    <property type="entry name" value="GH13_cat_dom"/>
</dbReference>
<dbReference type="Pfam" id="PF00128">
    <property type="entry name" value="Alpha-amylase"/>
    <property type="match status" value="1"/>
</dbReference>
<comment type="caution">
    <text evidence="3">The sequence shown here is derived from an EMBL/GenBank/DDBJ whole genome shotgun (WGS) entry which is preliminary data.</text>
</comment>
<dbReference type="SUPFAM" id="SSF51445">
    <property type="entry name" value="(Trans)glycosidases"/>
    <property type="match status" value="1"/>
</dbReference>
<reference evidence="4" key="1">
    <citation type="journal article" date="2019" name="Int. J. Syst. Evol. Microbiol.">
        <title>The Global Catalogue of Microorganisms (GCM) 10K type strain sequencing project: providing services to taxonomists for standard genome sequencing and annotation.</title>
        <authorList>
            <consortium name="The Broad Institute Genomics Platform"/>
            <consortium name="The Broad Institute Genome Sequencing Center for Infectious Disease"/>
            <person name="Wu L."/>
            <person name="Ma J."/>
        </authorList>
    </citation>
    <scope>NUCLEOTIDE SEQUENCE [LARGE SCALE GENOMIC DNA]</scope>
    <source>
        <strain evidence="4">CGMCC 4.5798</strain>
    </source>
</reference>
<protein>
    <submittedName>
        <fullName evidence="3">Alpha-amylase family glycosyl hydrolase</fullName>
    </submittedName>
</protein>
<dbReference type="Gene3D" id="2.60.40.1180">
    <property type="entry name" value="Golgi alpha-mannosidase II"/>
    <property type="match status" value="1"/>
</dbReference>
<dbReference type="EMBL" id="JBHSMZ010000015">
    <property type="protein sequence ID" value="MFC5550490.1"/>
    <property type="molecule type" value="Genomic_DNA"/>
</dbReference>
<accession>A0ABW0S3F5</accession>
<dbReference type="GO" id="GO:0016787">
    <property type="term" value="F:hydrolase activity"/>
    <property type="evidence" value="ECO:0007669"/>
    <property type="project" value="UniProtKB-KW"/>
</dbReference>
<dbReference type="InterPro" id="IPR013780">
    <property type="entry name" value="Glyco_hydro_b"/>
</dbReference>
<evidence type="ECO:0000313" key="3">
    <source>
        <dbReference type="EMBL" id="MFC5550490.1"/>
    </source>
</evidence>
<dbReference type="PANTHER" id="PTHR47786">
    <property type="entry name" value="ALPHA-1,4-GLUCAN:MALTOSE-1-PHOSPHATE MALTOSYLTRANSFERASE"/>
    <property type="match status" value="1"/>
</dbReference>
<dbReference type="RefSeq" id="WP_379773154.1">
    <property type="nucleotide sequence ID" value="NZ_JBHSMZ010000015.1"/>
</dbReference>
<dbReference type="SMART" id="SM00642">
    <property type="entry name" value="Aamy"/>
    <property type="match status" value="1"/>
</dbReference>